<sequence length="162" mass="18148">MLIAQQHIYPSYFKLQVCWLRYSAHKRASPFGPLLAALQGSNEPCPKGPTRCVVQHACVLSCNSNYLGYKRVVLSFELLKGKIGCVLADMTEPIPPGYFLHYHACWDRSLILPCCIKRKNITNEQVCTESVITIHAKTYIPGLVGLAAIIKRSGYEKRCCCV</sequence>
<name>D2BYI9_DICZ5</name>
<dbReference type="Proteomes" id="UP000001446">
    <property type="component" value="Chromosome"/>
</dbReference>
<dbReference type="AlphaFoldDB" id="D2BYI9"/>
<dbReference type="HOGENOM" id="CLU_1632755_0_0_6"/>
<dbReference type="STRING" id="590409.Dd586_1794"/>
<protein>
    <submittedName>
        <fullName evidence="1">Uncharacterized protein</fullName>
    </submittedName>
</protein>
<accession>D2BYI9</accession>
<evidence type="ECO:0000313" key="2">
    <source>
        <dbReference type="Proteomes" id="UP000001446"/>
    </source>
</evidence>
<proteinExistence type="predicted"/>
<gene>
    <name evidence="1" type="ordered locus">Dd586_1794</name>
</gene>
<keyword evidence="2" id="KW-1185">Reference proteome</keyword>
<reference evidence="1" key="1">
    <citation type="submission" date="2009-12" db="EMBL/GenBank/DDBJ databases">
        <title>Complete sequence of Dickeya dadantii Ech586.</title>
        <authorList>
            <consortium name="US DOE Joint Genome Institute"/>
            <person name="Lucas S."/>
            <person name="Copeland A."/>
            <person name="Lapidus A."/>
            <person name="Glavina del Rio T."/>
            <person name="Tice H."/>
            <person name="Bruce D."/>
            <person name="Goodwin L."/>
            <person name="Pitluck S."/>
            <person name="Munk A.C."/>
            <person name="Brettin T."/>
            <person name="Detter J.C."/>
            <person name="Han C."/>
            <person name="Tapia R."/>
            <person name="Larimer F."/>
            <person name="Land M."/>
            <person name="Hauser L."/>
            <person name="Kyrpides N."/>
            <person name="Mikhailova N."/>
            <person name="Balakrishnan V."/>
            <person name="Glasner J."/>
            <person name="Perna N.T."/>
        </authorList>
    </citation>
    <scope>NUCLEOTIDE SEQUENCE [LARGE SCALE GENOMIC DNA]</scope>
    <source>
        <strain evidence="1">Ech586</strain>
    </source>
</reference>
<organism evidence="1 2">
    <name type="scientific">Dickeya zeae (strain Ech586)</name>
    <name type="common">Dickeya dadantii (strain Ech586)</name>
    <dbReference type="NCBI Taxonomy" id="590409"/>
    <lineage>
        <taxon>Bacteria</taxon>
        <taxon>Pseudomonadati</taxon>
        <taxon>Pseudomonadota</taxon>
        <taxon>Gammaproteobacteria</taxon>
        <taxon>Enterobacterales</taxon>
        <taxon>Pectobacteriaceae</taxon>
        <taxon>Dickeya</taxon>
        <taxon>Dickeya parazeae</taxon>
    </lineage>
</organism>
<dbReference type="KEGG" id="ddc:Dd586_1794"/>
<evidence type="ECO:0000313" key="1">
    <source>
        <dbReference type="EMBL" id="ACZ76657.1"/>
    </source>
</evidence>
<dbReference type="EMBL" id="CP001836">
    <property type="protein sequence ID" value="ACZ76657.1"/>
    <property type="molecule type" value="Genomic_DNA"/>
</dbReference>